<reference evidence="2" key="1">
    <citation type="submission" date="2023-02" db="EMBL/GenBank/DDBJ databases">
        <authorList>
            <person name="Whidbey C."/>
        </authorList>
    </citation>
    <scope>NUCLEOTIDE SEQUENCE</scope>
    <source>
        <strain evidence="2">VSI11</strain>
    </source>
</reference>
<evidence type="ECO:0000313" key="3">
    <source>
        <dbReference type="Proteomes" id="UP001219009"/>
    </source>
</evidence>
<keyword evidence="2" id="KW-0378">Hydrolase</keyword>
<protein>
    <submittedName>
        <fullName evidence="2">HNH endonuclease</fullName>
    </submittedName>
</protein>
<keyword evidence="2" id="KW-0255">Endonuclease</keyword>
<gene>
    <name evidence="2" type="ORF">PUW55_01410</name>
</gene>
<proteinExistence type="predicted"/>
<name>A0AAX3NJA7_BIFBR</name>
<feature type="region of interest" description="Disordered" evidence="1">
    <location>
        <begin position="107"/>
        <end position="137"/>
    </location>
</feature>
<keyword evidence="2" id="KW-0540">Nuclease</keyword>
<dbReference type="AlphaFoldDB" id="A0AAX3NJA7"/>
<feature type="compositionally biased region" description="Basic and acidic residues" evidence="1">
    <location>
        <begin position="126"/>
        <end position="137"/>
    </location>
</feature>
<accession>A0AAX3NJA7</accession>
<sequence>MSTKPTDETRRTVQRRDRYRCAICDRETGSHWSGDSIHHREPRSHPFDRLHQPENLLQLCGSGTTGCHGWVHAHPKRAYQLGYLVHMGKDPDTIPVYYRTGGWQQLNADGTRTPAEPPSDQPDYIPDIKETKKGTQE</sequence>
<dbReference type="GO" id="GO:0004519">
    <property type="term" value="F:endonuclease activity"/>
    <property type="evidence" value="ECO:0007669"/>
    <property type="project" value="UniProtKB-KW"/>
</dbReference>
<dbReference type="Proteomes" id="UP001219009">
    <property type="component" value="Chromosome"/>
</dbReference>
<dbReference type="EMBL" id="CP118083">
    <property type="protein sequence ID" value="WEB55078.1"/>
    <property type="molecule type" value="Genomic_DNA"/>
</dbReference>
<organism evidence="2 3">
    <name type="scientific">Bifidobacterium breve</name>
    <dbReference type="NCBI Taxonomy" id="1685"/>
    <lineage>
        <taxon>Bacteria</taxon>
        <taxon>Bacillati</taxon>
        <taxon>Actinomycetota</taxon>
        <taxon>Actinomycetes</taxon>
        <taxon>Bifidobacteriales</taxon>
        <taxon>Bifidobacteriaceae</taxon>
        <taxon>Bifidobacterium</taxon>
    </lineage>
</organism>
<dbReference type="RefSeq" id="WP_077420524.1">
    <property type="nucleotide sequence ID" value="NZ_CP021391.1"/>
</dbReference>
<evidence type="ECO:0000256" key="1">
    <source>
        <dbReference type="SAM" id="MobiDB-lite"/>
    </source>
</evidence>
<evidence type="ECO:0000313" key="2">
    <source>
        <dbReference type="EMBL" id="WEB55078.1"/>
    </source>
</evidence>